<evidence type="ECO:0000256" key="2">
    <source>
        <dbReference type="SAM" id="Phobius"/>
    </source>
</evidence>
<evidence type="ECO:0000256" key="1">
    <source>
        <dbReference type="SAM" id="MobiDB-lite"/>
    </source>
</evidence>
<keyword evidence="2" id="KW-0812">Transmembrane</keyword>
<keyword evidence="2" id="KW-1133">Transmembrane helix</keyword>
<dbReference type="Pfam" id="PF13116">
    <property type="entry name" value="YhdP"/>
    <property type="match status" value="1"/>
</dbReference>
<feature type="transmembrane region" description="Helical" evidence="2">
    <location>
        <begin position="27"/>
        <end position="50"/>
    </location>
</feature>
<proteinExistence type="predicted"/>
<reference evidence="4" key="1">
    <citation type="submission" date="2020-09" db="EMBL/GenBank/DDBJ databases">
        <title>Genome seq and assembly of Limnohabitants sp.</title>
        <authorList>
            <person name="Chhetri G."/>
        </authorList>
    </citation>
    <scope>NUCLEOTIDE SEQUENCE</scope>
    <source>
        <strain evidence="4">JUR4</strain>
    </source>
</reference>
<evidence type="ECO:0000259" key="3">
    <source>
        <dbReference type="Pfam" id="PF13116"/>
    </source>
</evidence>
<dbReference type="NCBIfam" id="TIGR02099">
    <property type="entry name" value="YhdP family protein"/>
    <property type="match status" value="1"/>
</dbReference>
<dbReference type="Proteomes" id="UP000647424">
    <property type="component" value="Unassembled WGS sequence"/>
</dbReference>
<dbReference type="PANTHER" id="PTHR38690">
    <property type="entry name" value="PROTEASE-RELATED"/>
    <property type="match status" value="1"/>
</dbReference>
<evidence type="ECO:0000313" key="4">
    <source>
        <dbReference type="EMBL" id="MBD8050180.1"/>
    </source>
</evidence>
<dbReference type="InterPro" id="IPR011836">
    <property type="entry name" value="YhdP"/>
</dbReference>
<evidence type="ECO:0000313" key="5">
    <source>
        <dbReference type="Proteomes" id="UP000647424"/>
    </source>
</evidence>
<sequence length="1352" mass="145759">MLWFVPSLPTFSGSTTMWACLRRLARWACWALLALGLMLAVAWGTLHLWIVPRIGEFRPALEQLAQQTLGVPVRVGGIEARSTGWAPSFELRGIQLLDSEGRPALSLPRVVVAISVRSVLRLGLEQLVLDQPSLDVRHTATGQWLIAGLSLGSAHSDNSAVADWLFAQREVIVRGGTLRWVSERAQPSPAAPPTALALADVDIVLRNGHRDHALRVDATPPAEWGERFVLMGHFHRPLLATHAGHFASWSGPAYAYFPHVDVSQLRQHVRLGVDVASGQGRLRLWSDIQNGEWTGGAADMDLRAVQATLDPTLGPLGFAQLSGRLAGQSNALGWRLSTRDLAFVSDQGLTWPGGNVSVQMTHASAKQAEKGEIKGDRLDLQALRDVALRLPLPEHWHTHLQQHRIEGRVSALRLAWQGSGQAPDKYEAQIKADGLRVQALSEDADRLPGVDGARLELDMNQQGGRAQLHLDHGGQLAWAGLLEDKSLTLRELHADGRWQWQNGRLHVPQWKVQVASDDLEGEAHGQWHASAEGGPGVLDLQGRFPRVEAHRVYRYLPLSLPEEVRHYVRDSVVKGTASKVQVRIKGDLKDLPFTQPKQGEFHFAGRLRDVDMVCVPTRLLPAGSLPWPRISGLSGDVVFDRLGMKLTNASARLGEGKNGPQVSNLKAEIPDMAHDARVDLSADLRASTAQALGLIQQSPLNKLLQGALGKAEGTGNLQARLKLAIPVLHVEDSKVQGSVTLAGNDLAIVPGLPVLEKIQGTLTFTESGFQVPNAQLRLLGGPARLEGGTRAANADAKEPALLFKAQGQVSAEGLRQASGLRPLDLLAQHARGSAAYSASLGWRLGQPELSVRSTLEGLELNLPAPLGKPSQQAMPLVIHSQVLTAERSLRDQIQIGLGGIASAVYVRDLSGTAPTVLRGSVTIGAQPNNAAPLPDNGVSAKVVLDQFSVDAWQALWPTQAAETMTHGLSEWESYLPNRLTVQAQTLTTDARTLHQVVAGITRERSTWRASVDARELSGQIEYTLPGATQSGRVYARLSRLNLPPSSIGDVESMLEAPPVSMPALDIEVADLELRGKKLGRVDIEAVNTELRSVAAVPTREWQLKKFNITVPEASFRATGRWVTALEAGRSRKTDMNFKLDVADAGALLTRLGTPGALRGGSGHLEGQIDWSGSPLALHYPSMNGHFTVQMGRGQFLKADAGAAKLLGVLSLQALPRRLLLDFRDVFSDGFAFDTVQGDVRIAKGIAATRNLQIKGVNALVQMDGSADIARETQQLRVLILPELDAGTASLVAGIAVNPVVGLTSFLAQLMLKKPLARASIQTFTIDGSWSDPRVTRTDNPSPTPAAAGTAAP</sequence>
<keyword evidence="2" id="KW-0472">Membrane</keyword>
<dbReference type="InterPro" id="IPR025263">
    <property type="entry name" value="YhdP_central"/>
</dbReference>
<name>A0A927ILH8_9BURK</name>
<gene>
    <name evidence="4" type="ORF">IC609_06465</name>
</gene>
<accession>A0A927ILH8</accession>
<feature type="region of interest" description="Disordered" evidence="1">
    <location>
        <begin position="1329"/>
        <end position="1352"/>
    </location>
</feature>
<organism evidence="4 5">
    <name type="scientific">Limnohabitans radicicola</name>
    <dbReference type="NCBI Taxonomy" id="2771427"/>
    <lineage>
        <taxon>Bacteria</taxon>
        <taxon>Pseudomonadati</taxon>
        <taxon>Pseudomonadota</taxon>
        <taxon>Betaproteobacteria</taxon>
        <taxon>Burkholderiales</taxon>
        <taxon>Comamonadaceae</taxon>
        <taxon>Limnohabitans</taxon>
    </lineage>
</organism>
<protein>
    <submittedName>
        <fullName evidence="4">TIGR02099 family protein</fullName>
    </submittedName>
</protein>
<comment type="caution">
    <text evidence="4">The sequence shown here is derived from an EMBL/GenBank/DDBJ whole genome shotgun (WGS) entry which is preliminary data.</text>
</comment>
<keyword evidence="5" id="KW-1185">Reference proteome</keyword>
<dbReference type="PANTHER" id="PTHR38690:SF1">
    <property type="entry name" value="PROTEASE"/>
    <property type="match status" value="1"/>
</dbReference>
<dbReference type="EMBL" id="JACYFT010000001">
    <property type="protein sequence ID" value="MBD8050180.1"/>
    <property type="molecule type" value="Genomic_DNA"/>
</dbReference>
<feature type="domain" description="YhdP central" evidence="3">
    <location>
        <begin position="21"/>
        <end position="1334"/>
    </location>
</feature>